<name>A0AAW4NIB0_9BACT</name>
<dbReference type="SUPFAM" id="SSF54001">
    <property type="entry name" value="Cysteine proteinases"/>
    <property type="match status" value="1"/>
</dbReference>
<accession>A0AAW4NIB0</accession>
<organism evidence="2 3">
    <name type="scientific">Segatella salivae</name>
    <dbReference type="NCBI Taxonomy" id="228604"/>
    <lineage>
        <taxon>Bacteria</taxon>
        <taxon>Pseudomonadati</taxon>
        <taxon>Bacteroidota</taxon>
        <taxon>Bacteroidia</taxon>
        <taxon>Bacteroidales</taxon>
        <taxon>Prevotellaceae</taxon>
        <taxon>Segatella</taxon>
    </lineage>
</organism>
<proteinExistence type="predicted"/>
<evidence type="ECO:0000313" key="3">
    <source>
        <dbReference type="Proteomes" id="UP001196873"/>
    </source>
</evidence>
<dbReference type="Proteomes" id="UP001196873">
    <property type="component" value="Unassembled WGS sequence"/>
</dbReference>
<dbReference type="InterPro" id="IPR000200">
    <property type="entry name" value="Peptidase_C10"/>
</dbReference>
<reference evidence="2" key="1">
    <citation type="submission" date="2021-07" db="EMBL/GenBank/DDBJ databases">
        <title>Genomic diversity and antimicrobial resistance of Prevotella spp. isolated from chronic lung disease airways.</title>
        <authorList>
            <person name="Webb K.A."/>
            <person name="Olagoke O.S."/>
            <person name="Baird T."/>
            <person name="Neill J."/>
            <person name="Pham A."/>
            <person name="Wells T.J."/>
            <person name="Ramsay K.A."/>
            <person name="Bell S.C."/>
            <person name="Sarovich D.S."/>
            <person name="Price E.P."/>
        </authorList>
    </citation>
    <scope>NUCLEOTIDE SEQUENCE</scope>
    <source>
        <strain evidence="2">SCHI0047.S.3</strain>
    </source>
</reference>
<dbReference type="Gene3D" id="3.90.70.50">
    <property type="entry name" value="Peptidase C10, streptopain"/>
    <property type="match status" value="1"/>
</dbReference>
<feature type="chain" id="PRO_5043767089" evidence="1">
    <location>
        <begin position="28"/>
        <end position="386"/>
    </location>
</feature>
<dbReference type="InterPro" id="IPR038765">
    <property type="entry name" value="Papain-like_cys_pep_sf"/>
</dbReference>
<sequence>MNKQKCTYKVKAIMAVLFTGLIISCNSNDFLEGSQTNSQSQSPLSETAIKFVKSINKNEITRSTSQSIGVKSISEFPLSKEICTTRSAENFPKFYAISMNNDQGTVILSENNNNIKPLAYFMNTNNIDVNKIMQDTISDLAFIIKSAIEDNLEPTLETRSSQENDFTIEEKVEPKCKVYWHQGYPYNTYCFTSNGKQAKAGCVAIAGAQAATVLRPKFYIISSWDEIIKSYPTAKATDEIARMIAYIGDKVDMDYGTESSGAHTKKLTPIFNKYGIKDYDAEHAIDVLNTEHGVVVVSGYKFRLGWLNRYYIGHAFLADGYIKYKNSDDPYYLHLNYGWFGKPGNAYLLTSKKNWKEDKSMSNSDDYIFRHKIYYYSYAYESEKNW</sequence>
<dbReference type="GO" id="GO:0008234">
    <property type="term" value="F:cysteine-type peptidase activity"/>
    <property type="evidence" value="ECO:0007669"/>
    <property type="project" value="InterPro"/>
</dbReference>
<dbReference type="RefSeq" id="WP_007136121.1">
    <property type="nucleotide sequence ID" value="NZ_CABKPN010000008.1"/>
</dbReference>
<dbReference type="GO" id="GO:0006508">
    <property type="term" value="P:proteolysis"/>
    <property type="evidence" value="ECO:0007669"/>
    <property type="project" value="InterPro"/>
</dbReference>
<evidence type="ECO:0000313" key="2">
    <source>
        <dbReference type="EMBL" id="MBW4864771.1"/>
    </source>
</evidence>
<dbReference type="InterPro" id="IPR044934">
    <property type="entry name" value="Streptopain_sf"/>
</dbReference>
<dbReference type="EMBL" id="JAHXRF010000002">
    <property type="protein sequence ID" value="MBW4864771.1"/>
    <property type="molecule type" value="Genomic_DNA"/>
</dbReference>
<dbReference type="Pfam" id="PF01640">
    <property type="entry name" value="Peptidase_C10"/>
    <property type="match status" value="1"/>
</dbReference>
<keyword evidence="1" id="KW-0732">Signal</keyword>
<comment type="caution">
    <text evidence="2">The sequence shown here is derived from an EMBL/GenBank/DDBJ whole genome shotgun (WGS) entry which is preliminary data.</text>
</comment>
<feature type="signal peptide" evidence="1">
    <location>
        <begin position="1"/>
        <end position="27"/>
    </location>
</feature>
<protein>
    <submittedName>
        <fullName evidence="2">C10 family peptidase</fullName>
    </submittedName>
</protein>
<gene>
    <name evidence="2" type="ORF">KZY68_01795</name>
</gene>
<dbReference type="AlphaFoldDB" id="A0AAW4NIB0"/>
<evidence type="ECO:0000256" key="1">
    <source>
        <dbReference type="SAM" id="SignalP"/>
    </source>
</evidence>
<dbReference type="PROSITE" id="PS51257">
    <property type="entry name" value="PROKAR_LIPOPROTEIN"/>
    <property type="match status" value="1"/>
</dbReference>